<keyword evidence="3 13" id="KW-0963">Cytoplasm</keyword>
<dbReference type="PROSITE" id="PS51188">
    <property type="entry name" value="ZF_CR"/>
    <property type="match status" value="1"/>
</dbReference>
<dbReference type="FunFam" id="2.60.260.20:FF:000009">
    <property type="entry name" value="Putative Mitochondrial DnaJ chaperone"/>
    <property type="match status" value="1"/>
</dbReference>
<organism evidence="17 18">
    <name type="scientific">Tepidiforma thermophila (strain KCTC 52669 / CGMCC 1.13589 / G233)</name>
    <dbReference type="NCBI Taxonomy" id="2761530"/>
    <lineage>
        <taxon>Bacteria</taxon>
        <taxon>Bacillati</taxon>
        <taxon>Chloroflexota</taxon>
        <taxon>Tepidiformia</taxon>
        <taxon>Tepidiformales</taxon>
        <taxon>Tepidiformaceae</taxon>
        <taxon>Tepidiforma</taxon>
    </lineage>
</organism>
<proteinExistence type="inferred from homology"/>
<evidence type="ECO:0000256" key="5">
    <source>
        <dbReference type="ARBA" id="ARBA00022723"/>
    </source>
</evidence>
<evidence type="ECO:0000256" key="7">
    <source>
        <dbReference type="ARBA" id="ARBA00022771"/>
    </source>
</evidence>
<dbReference type="SUPFAM" id="SSF49493">
    <property type="entry name" value="HSP40/DnaJ peptide-binding domain"/>
    <property type="match status" value="2"/>
</dbReference>
<feature type="repeat" description="CXXCXGXG motif" evidence="13">
    <location>
        <begin position="190"/>
        <end position="197"/>
    </location>
</feature>
<dbReference type="InterPro" id="IPR018253">
    <property type="entry name" value="DnaJ_domain_CS"/>
</dbReference>
<dbReference type="AlphaFoldDB" id="A0A2A9HCI9"/>
<keyword evidence="7 13" id="KW-0863">Zinc-finger</keyword>
<dbReference type="InterPro" id="IPR036410">
    <property type="entry name" value="HSP_DnaJ_Cys-rich_dom_sf"/>
</dbReference>
<dbReference type="CDD" id="cd06257">
    <property type="entry name" value="DnaJ"/>
    <property type="match status" value="1"/>
</dbReference>
<evidence type="ECO:0000256" key="14">
    <source>
        <dbReference type="PROSITE-ProRule" id="PRU00546"/>
    </source>
</evidence>
<feature type="binding site" evidence="13">
    <location>
        <position position="167"/>
    </location>
    <ligand>
        <name>Zn(2+)</name>
        <dbReference type="ChEBI" id="CHEBI:29105"/>
        <label>2</label>
    </ligand>
</feature>
<comment type="similarity">
    <text evidence="11 13">Belongs to the DnaJ family.</text>
</comment>
<dbReference type="Pfam" id="PF00226">
    <property type="entry name" value="DnaJ"/>
    <property type="match status" value="1"/>
</dbReference>
<dbReference type="EMBL" id="PDJQ01000001">
    <property type="protein sequence ID" value="PFG73033.1"/>
    <property type="molecule type" value="Genomic_DNA"/>
</dbReference>
<gene>
    <name evidence="13" type="primary">dnaJ</name>
    <name evidence="17" type="ORF">A9A59_0226</name>
</gene>
<dbReference type="Gene3D" id="2.10.230.10">
    <property type="entry name" value="Heat shock protein DnaJ, cysteine-rich domain"/>
    <property type="match status" value="1"/>
</dbReference>
<keyword evidence="6 13" id="KW-0677">Repeat</keyword>
<evidence type="ECO:0000256" key="2">
    <source>
        <dbReference type="ARBA" id="ARBA00011738"/>
    </source>
</evidence>
<comment type="domain">
    <text evidence="13">The J domain is necessary and sufficient to stimulate DnaK ATPase activity. Zinc center 1 plays an important role in the autonomous, DnaK-independent chaperone activity of DnaJ. Zinc center 2 is essential for interaction with DnaK and for DnaJ activity.</text>
</comment>
<keyword evidence="18" id="KW-1185">Reference proteome</keyword>
<comment type="caution">
    <text evidence="17">The sequence shown here is derived from an EMBL/GenBank/DDBJ whole genome shotgun (WGS) entry which is preliminary data.</text>
</comment>
<dbReference type="HAMAP" id="MF_01152">
    <property type="entry name" value="DnaJ"/>
    <property type="match status" value="1"/>
</dbReference>
<dbReference type="Pfam" id="PF00684">
    <property type="entry name" value="DnaJ_CXXCXGXG"/>
    <property type="match status" value="1"/>
</dbReference>
<dbReference type="FunFam" id="2.60.260.20:FF:000004">
    <property type="entry name" value="Molecular chaperone DnaJ"/>
    <property type="match status" value="1"/>
</dbReference>
<dbReference type="Gene3D" id="1.10.287.110">
    <property type="entry name" value="DnaJ domain"/>
    <property type="match status" value="1"/>
</dbReference>
<feature type="zinc finger region" description="CR-type" evidence="14">
    <location>
        <begin position="134"/>
        <end position="216"/>
    </location>
</feature>
<dbReference type="PANTHER" id="PTHR43096:SF48">
    <property type="entry name" value="CHAPERONE PROTEIN DNAJ"/>
    <property type="match status" value="1"/>
</dbReference>
<feature type="binding site" evidence="13">
    <location>
        <position position="147"/>
    </location>
    <ligand>
        <name>Zn(2+)</name>
        <dbReference type="ChEBI" id="CHEBI:29105"/>
        <label>1</label>
    </ligand>
</feature>
<dbReference type="Pfam" id="PF01556">
    <property type="entry name" value="DnaJ_C"/>
    <property type="match status" value="1"/>
</dbReference>
<keyword evidence="5 13" id="KW-0479">Metal-binding</keyword>
<dbReference type="PROSITE" id="PS50076">
    <property type="entry name" value="DNAJ_2"/>
    <property type="match status" value="1"/>
</dbReference>
<accession>A0A2A9HCI9</accession>
<evidence type="ECO:0000256" key="8">
    <source>
        <dbReference type="ARBA" id="ARBA00022833"/>
    </source>
</evidence>
<dbReference type="GO" id="GO:0031072">
    <property type="term" value="F:heat shock protein binding"/>
    <property type="evidence" value="ECO:0007669"/>
    <property type="project" value="InterPro"/>
</dbReference>
<dbReference type="FunFam" id="2.10.230.10:FF:000002">
    <property type="entry name" value="Molecular chaperone DnaJ"/>
    <property type="match status" value="1"/>
</dbReference>
<dbReference type="SUPFAM" id="SSF46565">
    <property type="entry name" value="Chaperone J-domain"/>
    <property type="match status" value="1"/>
</dbReference>
<comment type="function">
    <text evidence="13">Participates actively in the response to hyperosmotic and heat shock by preventing the aggregation of stress-denatured proteins and by disaggregating proteins, also in an autonomous, DnaK-independent fashion. Unfolded proteins bind initially to DnaJ; upon interaction with the DnaJ-bound protein, DnaK hydrolyzes its bound ATP, resulting in the formation of a stable complex. GrpE releases ADP from DnaK; ATP binding to DnaK triggers the release of the substrate protein, thus completing the reaction cycle. Several rounds of ATP-dependent interactions between DnaJ, DnaK and GrpE are required for fully efficient folding. Also involved, together with DnaK and GrpE, in the DNA replication of plasmids through activation of initiation proteins.</text>
</comment>
<dbReference type="CDD" id="cd10747">
    <property type="entry name" value="DnaJ_C"/>
    <property type="match status" value="1"/>
</dbReference>
<feature type="binding site" evidence="13">
    <location>
        <position position="190"/>
    </location>
    <ligand>
        <name>Zn(2+)</name>
        <dbReference type="ChEBI" id="CHEBI:29105"/>
        <label>2</label>
    </ligand>
</feature>
<evidence type="ECO:0000256" key="6">
    <source>
        <dbReference type="ARBA" id="ARBA00022737"/>
    </source>
</evidence>
<feature type="repeat" description="CXXCXGXG motif" evidence="13">
    <location>
        <begin position="164"/>
        <end position="171"/>
    </location>
</feature>
<feature type="binding site" evidence="13">
    <location>
        <position position="150"/>
    </location>
    <ligand>
        <name>Zn(2+)</name>
        <dbReference type="ChEBI" id="CHEBI:29105"/>
        <label>1</label>
    </ligand>
</feature>
<dbReference type="InterPro" id="IPR008971">
    <property type="entry name" value="HSP40/DnaJ_pept-bd"/>
</dbReference>
<dbReference type="GO" id="GO:0006260">
    <property type="term" value="P:DNA replication"/>
    <property type="evidence" value="ECO:0007669"/>
    <property type="project" value="UniProtKB-KW"/>
</dbReference>
<dbReference type="GO" id="GO:0051082">
    <property type="term" value="F:unfolded protein binding"/>
    <property type="evidence" value="ECO:0007669"/>
    <property type="project" value="UniProtKB-UniRule"/>
</dbReference>
<sequence length="377" mass="41217">MATGQRDYYEVLGVPRTANQAEIKRAFRKLAMEYHPDRNPSPDAAEKFKEINRAYEVLGDEQKRAMYDRFGHAGVEGTGAGAAGFDGFAHFEGFGDIFDAFFGGAARRGRRRGPQRGSDLRYNLRLTFEEAVFGCEKEIEYQRLERCSVCGGSGSEPGSMPAVCPECNGMGEIRRAQQSFFGQFVNVMTCPRCQGEGRVITSPCAACRGSGRVRETRRIVVKVPAGVDDGAQIRLSGEGEAGPRGGEPGNLYVVLSVAPHERFHRVEDHIVLELPVNIAQAALGAAVTIPTLDGEMELEIPAGTQSGEEFVIRGKGVPHLRGTGRGDMIVRVTVVVPEELTDQQRKLLEQLAETMGTPTLPKRHKGFFERLRDAMAG</sequence>
<dbReference type="GO" id="GO:0042026">
    <property type="term" value="P:protein refolding"/>
    <property type="evidence" value="ECO:0007669"/>
    <property type="project" value="TreeGrafter"/>
</dbReference>
<keyword evidence="4 13" id="KW-0235">DNA replication</keyword>
<feature type="binding site" evidence="13">
    <location>
        <position position="164"/>
    </location>
    <ligand>
        <name>Zn(2+)</name>
        <dbReference type="ChEBI" id="CHEBI:29105"/>
        <label>2</label>
    </ligand>
</feature>
<dbReference type="GO" id="GO:0008270">
    <property type="term" value="F:zinc ion binding"/>
    <property type="evidence" value="ECO:0007669"/>
    <property type="project" value="UniProtKB-UniRule"/>
</dbReference>
<feature type="domain" description="CR-type" evidence="16">
    <location>
        <begin position="134"/>
        <end position="216"/>
    </location>
</feature>
<feature type="binding site" evidence="13">
    <location>
        <position position="207"/>
    </location>
    <ligand>
        <name>Zn(2+)</name>
        <dbReference type="ChEBI" id="CHEBI:29105"/>
        <label>1</label>
    </ligand>
</feature>
<dbReference type="CDD" id="cd10719">
    <property type="entry name" value="DnaJ_zf"/>
    <property type="match status" value="1"/>
</dbReference>
<evidence type="ECO:0000256" key="11">
    <source>
        <dbReference type="ARBA" id="ARBA00061004"/>
    </source>
</evidence>
<dbReference type="PANTHER" id="PTHR43096">
    <property type="entry name" value="DNAJ HOMOLOG 1, MITOCHONDRIAL-RELATED"/>
    <property type="match status" value="1"/>
</dbReference>
<dbReference type="NCBIfam" id="NF008035">
    <property type="entry name" value="PRK10767.1"/>
    <property type="match status" value="1"/>
</dbReference>
<dbReference type="InterPro" id="IPR002939">
    <property type="entry name" value="DnaJ_C"/>
</dbReference>
<dbReference type="SUPFAM" id="SSF57938">
    <property type="entry name" value="DnaJ/Hsp40 cysteine-rich domain"/>
    <property type="match status" value="1"/>
</dbReference>
<dbReference type="InterPro" id="IPR001623">
    <property type="entry name" value="DnaJ_domain"/>
</dbReference>
<dbReference type="RefSeq" id="WP_098502519.1">
    <property type="nucleotide sequence ID" value="NZ_PDJQ01000001.1"/>
</dbReference>
<evidence type="ECO:0000313" key="17">
    <source>
        <dbReference type="EMBL" id="PFG73033.1"/>
    </source>
</evidence>
<evidence type="ECO:0000256" key="10">
    <source>
        <dbReference type="ARBA" id="ARBA00023186"/>
    </source>
</evidence>
<dbReference type="Proteomes" id="UP000223071">
    <property type="component" value="Unassembled WGS sequence"/>
</dbReference>
<dbReference type="FunFam" id="1.10.287.110:FF:000031">
    <property type="entry name" value="Molecular chaperone DnaJ"/>
    <property type="match status" value="1"/>
</dbReference>
<evidence type="ECO:0000256" key="13">
    <source>
        <dbReference type="HAMAP-Rule" id="MF_01152"/>
    </source>
</evidence>
<dbReference type="SMART" id="SM00271">
    <property type="entry name" value="DnaJ"/>
    <property type="match status" value="1"/>
</dbReference>
<dbReference type="GO" id="GO:0005737">
    <property type="term" value="C:cytoplasm"/>
    <property type="evidence" value="ECO:0007669"/>
    <property type="project" value="UniProtKB-SubCell"/>
</dbReference>
<feature type="repeat" description="CXXCXGXG motif" evidence="13">
    <location>
        <begin position="147"/>
        <end position="154"/>
    </location>
</feature>
<dbReference type="InterPro" id="IPR036869">
    <property type="entry name" value="J_dom_sf"/>
</dbReference>
<feature type="binding site" evidence="13">
    <location>
        <position position="193"/>
    </location>
    <ligand>
        <name>Zn(2+)</name>
        <dbReference type="ChEBI" id="CHEBI:29105"/>
        <label>2</label>
    </ligand>
</feature>
<dbReference type="InterPro" id="IPR012724">
    <property type="entry name" value="DnaJ"/>
</dbReference>
<keyword evidence="9 13" id="KW-0346">Stress response</keyword>
<evidence type="ECO:0000259" key="15">
    <source>
        <dbReference type="PROSITE" id="PS50076"/>
    </source>
</evidence>
<protein>
    <recommendedName>
        <fullName evidence="12 13">Chaperone protein DnaJ</fullName>
    </recommendedName>
</protein>
<evidence type="ECO:0000313" key="18">
    <source>
        <dbReference type="Proteomes" id="UP000223071"/>
    </source>
</evidence>
<name>A0A2A9HCI9_TEPT2</name>
<dbReference type="GO" id="GO:0009408">
    <property type="term" value="P:response to heat"/>
    <property type="evidence" value="ECO:0007669"/>
    <property type="project" value="InterPro"/>
</dbReference>
<feature type="binding site" evidence="13">
    <location>
        <position position="204"/>
    </location>
    <ligand>
        <name>Zn(2+)</name>
        <dbReference type="ChEBI" id="CHEBI:29105"/>
        <label>1</label>
    </ligand>
</feature>
<evidence type="ECO:0000256" key="12">
    <source>
        <dbReference type="ARBA" id="ARBA00067609"/>
    </source>
</evidence>
<feature type="repeat" description="CXXCXGXG motif" evidence="13">
    <location>
        <begin position="204"/>
        <end position="211"/>
    </location>
</feature>
<evidence type="ECO:0000256" key="3">
    <source>
        <dbReference type="ARBA" id="ARBA00022490"/>
    </source>
</evidence>
<dbReference type="Gene3D" id="2.60.260.20">
    <property type="entry name" value="Urease metallochaperone UreE, N-terminal domain"/>
    <property type="match status" value="2"/>
</dbReference>
<dbReference type="InterPro" id="IPR001305">
    <property type="entry name" value="HSP_DnaJ_Cys-rich_dom"/>
</dbReference>
<dbReference type="PROSITE" id="PS00636">
    <property type="entry name" value="DNAJ_1"/>
    <property type="match status" value="1"/>
</dbReference>
<keyword evidence="8 13" id="KW-0862">Zinc</keyword>
<comment type="cofactor">
    <cofactor evidence="13">
        <name>Zn(2+)</name>
        <dbReference type="ChEBI" id="CHEBI:29105"/>
    </cofactor>
    <text evidence="13">Binds 2 Zn(2+) ions per monomer.</text>
</comment>
<evidence type="ECO:0000256" key="9">
    <source>
        <dbReference type="ARBA" id="ARBA00023016"/>
    </source>
</evidence>
<evidence type="ECO:0000256" key="1">
    <source>
        <dbReference type="ARBA" id="ARBA00004496"/>
    </source>
</evidence>
<comment type="subunit">
    <text evidence="2 13">Homodimer.</text>
</comment>
<dbReference type="GO" id="GO:0005524">
    <property type="term" value="F:ATP binding"/>
    <property type="evidence" value="ECO:0007669"/>
    <property type="project" value="InterPro"/>
</dbReference>
<reference evidence="17 18" key="1">
    <citation type="submission" date="2017-09" db="EMBL/GenBank/DDBJ databases">
        <title>Sequencing the genomes of two abundant thermophiles in Great Basin hot springs: Thermocrinis jamiesonii and novel Chloroflexi Thermoflexus hugenholtzii.</title>
        <authorList>
            <person name="Hedlund B."/>
        </authorList>
    </citation>
    <scope>NUCLEOTIDE SEQUENCE [LARGE SCALE GENOMIC DNA]</scope>
    <source>
        <strain evidence="17 18">G233</strain>
    </source>
</reference>
<keyword evidence="10 13" id="KW-0143">Chaperone</keyword>
<dbReference type="PRINTS" id="PR00625">
    <property type="entry name" value="JDOMAIN"/>
</dbReference>
<comment type="subcellular location">
    <subcellularLocation>
        <location evidence="1 13">Cytoplasm</location>
    </subcellularLocation>
</comment>
<dbReference type="NCBIfam" id="TIGR02349">
    <property type="entry name" value="DnaJ_bact"/>
    <property type="match status" value="1"/>
</dbReference>
<evidence type="ECO:0000259" key="16">
    <source>
        <dbReference type="PROSITE" id="PS51188"/>
    </source>
</evidence>
<feature type="domain" description="J" evidence="15">
    <location>
        <begin position="7"/>
        <end position="71"/>
    </location>
</feature>
<evidence type="ECO:0000256" key="4">
    <source>
        <dbReference type="ARBA" id="ARBA00022705"/>
    </source>
</evidence>